<reference evidence="4 5" key="1">
    <citation type="submission" date="2013-11" db="EMBL/GenBank/DDBJ databases">
        <title>Genome sequencing of Stegodyphus mimosarum.</title>
        <authorList>
            <person name="Bechsgaard J."/>
        </authorList>
    </citation>
    <scope>NUCLEOTIDE SEQUENCE [LARGE SCALE GENOMIC DNA]</scope>
</reference>
<proteinExistence type="inferred from homology"/>
<feature type="non-terminal residue" evidence="4">
    <location>
        <position position="323"/>
    </location>
</feature>
<dbReference type="GO" id="GO:0071630">
    <property type="term" value="P:nuclear protein quality control by the ubiquitin-proteasome system"/>
    <property type="evidence" value="ECO:0007669"/>
    <property type="project" value="InterPro"/>
</dbReference>
<name>A0A087UFH7_STEMI</name>
<dbReference type="EMBL" id="KK119592">
    <property type="protein sequence ID" value="KFM76116.1"/>
    <property type="molecule type" value="Genomic_DNA"/>
</dbReference>
<dbReference type="Proteomes" id="UP000054359">
    <property type="component" value="Unassembled WGS sequence"/>
</dbReference>
<dbReference type="InterPro" id="IPR038422">
    <property type="entry name" value="Cut8/Sts1_sf"/>
</dbReference>
<dbReference type="AlphaFoldDB" id="A0A087UFH7"/>
<evidence type="ECO:0000313" key="4">
    <source>
        <dbReference type="EMBL" id="KFM76116.1"/>
    </source>
</evidence>
<evidence type="ECO:0000256" key="3">
    <source>
        <dbReference type="ARBA" id="ARBA00023242"/>
    </source>
</evidence>
<dbReference type="InterPro" id="IPR013868">
    <property type="entry name" value="Cut8/Sts1_fam"/>
</dbReference>
<dbReference type="GO" id="GO:0070628">
    <property type="term" value="F:proteasome binding"/>
    <property type="evidence" value="ECO:0007669"/>
    <property type="project" value="TreeGrafter"/>
</dbReference>
<dbReference type="GO" id="GO:0031965">
    <property type="term" value="C:nuclear membrane"/>
    <property type="evidence" value="ECO:0007669"/>
    <property type="project" value="TreeGrafter"/>
</dbReference>
<dbReference type="PANTHER" id="PTHR28032">
    <property type="entry name" value="FI02826P"/>
    <property type="match status" value="1"/>
</dbReference>
<dbReference type="OrthoDB" id="10061064at2759"/>
<evidence type="ECO:0000256" key="1">
    <source>
        <dbReference type="ARBA" id="ARBA00004123"/>
    </source>
</evidence>
<keyword evidence="3" id="KW-0539">Nucleus</keyword>
<comment type="similarity">
    <text evidence="2">Belongs to the cut8/STS1 family.</text>
</comment>
<dbReference type="PANTHER" id="PTHR28032:SF1">
    <property type="entry name" value="FI02826P"/>
    <property type="match status" value="1"/>
</dbReference>
<evidence type="ECO:0000256" key="2">
    <source>
        <dbReference type="ARBA" id="ARBA00006199"/>
    </source>
</evidence>
<protein>
    <submittedName>
        <fullName evidence="4">Uncharacterized protein</fullName>
    </submittedName>
</protein>
<dbReference type="STRING" id="407821.A0A087UFH7"/>
<dbReference type="GO" id="GO:0031144">
    <property type="term" value="P:proteasome localization"/>
    <property type="evidence" value="ECO:0007669"/>
    <property type="project" value="InterPro"/>
</dbReference>
<organism evidence="4 5">
    <name type="scientific">Stegodyphus mimosarum</name>
    <name type="common">African social velvet spider</name>
    <dbReference type="NCBI Taxonomy" id="407821"/>
    <lineage>
        <taxon>Eukaryota</taxon>
        <taxon>Metazoa</taxon>
        <taxon>Ecdysozoa</taxon>
        <taxon>Arthropoda</taxon>
        <taxon>Chelicerata</taxon>
        <taxon>Arachnida</taxon>
        <taxon>Araneae</taxon>
        <taxon>Araneomorphae</taxon>
        <taxon>Entelegynae</taxon>
        <taxon>Eresoidea</taxon>
        <taxon>Eresidae</taxon>
        <taxon>Stegodyphus</taxon>
    </lineage>
</organism>
<dbReference type="Gene3D" id="1.20.58.1590">
    <property type="entry name" value="Tethering factor for nuclear proteasome Cut8/Sts1"/>
    <property type="match status" value="1"/>
</dbReference>
<keyword evidence="5" id="KW-1185">Reference proteome</keyword>
<dbReference type="Pfam" id="PF08559">
    <property type="entry name" value="Cut8"/>
    <property type="match status" value="1"/>
</dbReference>
<dbReference type="OMA" id="KQQLWPG"/>
<sequence length="323" mass="36706">MAGAAGRRNILRELIAVSDRGDGTNYQNSSFPLTPPSPDETVIQHRGQCRKSATYKYDAPDPVFFKTPTKSPKKFLLSQKSTPNKATALRSSPRKRLNLTPEKVQNVEVELAEVSCRNFKKIKLQNFKYDLTLEKGIKALSHAQLVQLVTETANISPEIHQIFCKFLPVPDLTPVAERLYMLQRNVYKSFPRNVWGSQDSSFCYVRVRTHLEAFKRECLELCRQFMDSQHWPTVFEYILLALKLTMGLPNWTSVAHNKIKSSCIKQLIAHCATALKKSKVDEHAVSEIIERLKDLDDDPAVKACINLAKDLVKHIPEKEANIS</sequence>
<comment type="subcellular location">
    <subcellularLocation>
        <location evidence="1">Nucleus</location>
    </subcellularLocation>
</comment>
<accession>A0A087UFH7</accession>
<evidence type="ECO:0000313" key="5">
    <source>
        <dbReference type="Proteomes" id="UP000054359"/>
    </source>
</evidence>
<gene>
    <name evidence="4" type="ORF">X975_01033</name>
</gene>